<accession>A0A0G4G3I7</accession>
<evidence type="ECO:0000259" key="9">
    <source>
        <dbReference type="PROSITE" id="PS51918"/>
    </source>
</evidence>
<feature type="compositionally biased region" description="Low complexity" evidence="7">
    <location>
        <begin position="929"/>
        <end position="941"/>
    </location>
</feature>
<evidence type="ECO:0000256" key="3">
    <source>
        <dbReference type="ARBA" id="ARBA00022691"/>
    </source>
</evidence>
<dbReference type="GO" id="GO:0003824">
    <property type="term" value="F:catalytic activity"/>
    <property type="evidence" value="ECO:0007669"/>
    <property type="project" value="InterPro"/>
</dbReference>
<dbReference type="GO" id="GO:0051539">
    <property type="term" value="F:4 iron, 4 sulfur cluster binding"/>
    <property type="evidence" value="ECO:0007669"/>
    <property type="project" value="UniProtKB-KW"/>
</dbReference>
<keyword evidence="3" id="KW-0949">S-adenosyl-L-methionine</keyword>
<feature type="compositionally biased region" description="Basic and acidic residues" evidence="7">
    <location>
        <begin position="617"/>
        <end position="651"/>
    </location>
</feature>
<dbReference type="InterPro" id="IPR040072">
    <property type="entry name" value="Methyltransferase_A"/>
</dbReference>
<dbReference type="GO" id="GO:0070475">
    <property type="term" value="P:rRNA base methylation"/>
    <property type="evidence" value="ECO:0007669"/>
    <property type="project" value="TreeGrafter"/>
</dbReference>
<feature type="compositionally biased region" description="Polar residues" evidence="7">
    <location>
        <begin position="880"/>
        <end position="895"/>
    </location>
</feature>
<keyword evidence="6" id="KW-0411">Iron-sulfur</keyword>
<evidence type="ECO:0000256" key="5">
    <source>
        <dbReference type="ARBA" id="ARBA00023004"/>
    </source>
</evidence>
<feature type="compositionally biased region" description="Basic and acidic residues" evidence="7">
    <location>
        <begin position="776"/>
        <end position="787"/>
    </location>
</feature>
<feature type="compositionally biased region" description="Acidic residues" evidence="7">
    <location>
        <begin position="839"/>
        <end position="848"/>
    </location>
</feature>
<feature type="compositionally biased region" description="Basic and acidic residues" evidence="7">
    <location>
        <begin position="659"/>
        <end position="668"/>
    </location>
</feature>
<feature type="region of interest" description="Disordered" evidence="7">
    <location>
        <begin position="526"/>
        <end position="560"/>
    </location>
</feature>
<feature type="domain" description="Radical SAM core" evidence="9">
    <location>
        <begin position="199"/>
        <end position="444"/>
    </location>
</feature>
<dbReference type="GO" id="GO:0030488">
    <property type="term" value="P:tRNA methylation"/>
    <property type="evidence" value="ECO:0007669"/>
    <property type="project" value="TreeGrafter"/>
</dbReference>
<feature type="signal peptide" evidence="8">
    <location>
        <begin position="1"/>
        <end position="18"/>
    </location>
</feature>
<organism evidence="10">
    <name type="scientific">Chromera velia CCMP2878</name>
    <dbReference type="NCBI Taxonomy" id="1169474"/>
    <lineage>
        <taxon>Eukaryota</taxon>
        <taxon>Sar</taxon>
        <taxon>Alveolata</taxon>
        <taxon>Colpodellida</taxon>
        <taxon>Chromeraceae</taxon>
        <taxon>Chromera</taxon>
    </lineage>
</organism>
<evidence type="ECO:0000313" key="10">
    <source>
        <dbReference type="EMBL" id="CEM22516.1"/>
    </source>
</evidence>
<feature type="compositionally biased region" description="Low complexity" evidence="7">
    <location>
        <begin position="979"/>
        <end position="989"/>
    </location>
</feature>
<dbReference type="PANTHER" id="PTHR30544">
    <property type="entry name" value="23S RRNA METHYLTRANSFERASE"/>
    <property type="match status" value="1"/>
</dbReference>
<dbReference type="InterPro" id="IPR013785">
    <property type="entry name" value="Aldolase_TIM"/>
</dbReference>
<protein>
    <recommendedName>
        <fullName evidence="9">Radical SAM core domain-containing protein</fullName>
    </recommendedName>
</protein>
<dbReference type="VEuPathDB" id="CryptoDB:Cvel_4114"/>
<feature type="chain" id="PRO_5005189641" description="Radical SAM core domain-containing protein" evidence="8">
    <location>
        <begin position="19"/>
        <end position="1016"/>
    </location>
</feature>
<evidence type="ECO:0000256" key="8">
    <source>
        <dbReference type="SAM" id="SignalP"/>
    </source>
</evidence>
<feature type="region of interest" description="Disordered" evidence="7">
    <location>
        <begin position="923"/>
        <end position="1016"/>
    </location>
</feature>
<evidence type="ECO:0000256" key="6">
    <source>
        <dbReference type="ARBA" id="ARBA00023014"/>
    </source>
</evidence>
<feature type="compositionally biased region" description="Basic and acidic residues" evidence="7">
    <location>
        <begin position="961"/>
        <end position="971"/>
    </location>
</feature>
<dbReference type="PANTHER" id="PTHR30544:SF5">
    <property type="entry name" value="RADICAL SAM CORE DOMAIN-CONTAINING PROTEIN"/>
    <property type="match status" value="1"/>
</dbReference>
<dbReference type="Gene3D" id="3.20.20.70">
    <property type="entry name" value="Aldolase class I"/>
    <property type="match status" value="1"/>
</dbReference>
<dbReference type="GO" id="GO:0046872">
    <property type="term" value="F:metal ion binding"/>
    <property type="evidence" value="ECO:0007669"/>
    <property type="project" value="UniProtKB-KW"/>
</dbReference>
<feature type="compositionally biased region" description="Basic and acidic residues" evidence="7">
    <location>
        <begin position="755"/>
        <end position="768"/>
    </location>
</feature>
<dbReference type="SUPFAM" id="SSF102114">
    <property type="entry name" value="Radical SAM enzymes"/>
    <property type="match status" value="1"/>
</dbReference>
<evidence type="ECO:0000256" key="1">
    <source>
        <dbReference type="ARBA" id="ARBA00001966"/>
    </source>
</evidence>
<keyword evidence="8" id="KW-0732">Signal</keyword>
<evidence type="ECO:0000256" key="4">
    <source>
        <dbReference type="ARBA" id="ARBA00022723"/>
    </source>
</evidence>
<evidence type="ECO:0000256" key="2">
    <source>
        <dbReference type="ARBA" id="ARBA00022485"/>
    </source>
</evidence>
<reference evidence="10" key="1">
    <citation type="submission" date="2014-11" db="EMBL/GenBank/DDBJ databases">
        <authorList>
            <person name="Otto D Thomas"/>
            <person name="Naeem Raeece"/>
        </authorList>
    </citation>
    <scope>NUCLEOTIDE SEQUENCE</scope>
</reference>
<feature type="region of interest" description="Disordered" evidence="7">
    <location>
        <begin position="584"/>
        <end position="895"/>
    </location>
</feature>
<keyword evidence="4" id="KW-0479">Metal-binding</keyword>
<dbReference type="EMBL" id="CDMZ01000838">
    <property type="protein sequence ID" value="CEM22516.1"/>
    <property type="molecule type" value="Genomic_DNA"/>
</dbReference>
<keyword evidence="5" id="KW-0408">Iron</keyword>
<gene>
    <name evidence="10" type="ORF">Cvel_4114</name>
</gene>
<dbReference type="AlphaFoldDB" id="A0A0G4G3I7"/>
<dbReference type="InterPro" id="IPR007197">
    <property type="entry name" value="rSAM"/>
</dbReference>
<evidence type="ECO:0000256" key="7">
    <source>
        <dbReference type="SAM" id="MobiDB-lite"/>
    </source>
</evidence>
<comment type="cofactor">
    <cofactor evidence="1">
        <name>[4Fe-4S] cluster</name>
        <dbReference type="ChEBI" id="CHEBI:49883"/>
    </cofactor>
</comment>
<sequence length="1016" mass="113846">MRYTGFIFVLLWYCGAKGFFHEFQGQWNSRGWTRCGSETLRRRAIRQGSLLSAYAPDTTTERERRSYRHPRYGRRNMMRDHWDHRKRDMQGWKRAHDFHQPVLSCSFEELSDTLGGSGRAKMVWDVLRKGENPFELTRFQLRSEYGLSDKLIDLVWGLFLPPGPKLVKSEQSEDGVFRLKIAMNDGVIVDTLILSNTTSRSDVTASLSIQAGCPMGCLYCETGRSAFLRNLSAEEIIGQFWIAKKFVADEIASRMTTGGRLQNLVFHGMGDPCGNFENLMRATEVLNHQEQFKIGPKRMSLATVGVSPEAVRQLRHFPGKLAWSLVSADPVLRKCLVPAARGTPEEIVEAWRDVLLSQTGKGNIYVEVLLFDGSMKSVKKEVSELIRLLTPLIELPGKDRVRFNLIPYNPSASEGEDVVPLTEAVAETLRRGQSRALALEGSPDVGLSVFEEEGENATLTFRMPDPDFVEDVMHEFRRVQKKTANLRVPRGTELGSGCGQLRPMTDPLLLHRGAETYQFGVDGQRLDIDSRRPRGGRAPSFPRLDTKTHGPWAGLEDKPAKPTFRENLEISVWRMNVPPESQYRRIQPYRNPDESYSDHVSKQAHREGGSSPNGYYRNRDRDRNDERGFPWGDRDSRDRGPPARGEFEGDNRVGGYRGNRGDFQRENQNRYGLLEQEDTYSGGWEETRENFSPAMPPPSRREEAIETAEVSPFRENGKWRSGPRNPFMRSFSEDLGDPSRPMQAGINEQEEGDVSGERRQKGDQREEGWGDSAAGARERFSDERGRGEGGGGGGRWGGERERWGGQSGREGGDAQQQQRWQRNEQRRPPRVPVRVHYFDEDEEDEPEGGEGPAGQGNGHEQSLSSEGSESEEMRGRETAKTTPRITVAERSSSLKENLQASAETLLGTFEKALGGALSAPTSVTAYQDGGAAPASTSGAASERQETSHPDSDAESLLTTRVNEELQKKAAEPTEPLSPSPAATAVAVSPPEEKVKKRRGRPPGSKTKKKTKQKEDD</sequence>
<dbReference type="SFLD" id="SFLDS00029">
    <property type="entry name" value="Radical_SAM"/>
    <property type="match status" value="1"/>
</dbReference>
<dbReference type="InterPro" id="IPR058240">
    <property type="entry name" value="rSAM_sf"/>
</dbReference>
<name>A0A0G4G3I7_9ALVE</name>
<feature type="compositionally biased region" description="Basic residues" evidence="7">
    <location>
        <begin position="995"/>
        <end position="1016"/>
    </location>
</feature>
<keyword evidence="2" id="KW-0004">4Fe-4S</keyword>
<feature type="compositionally biased region" description="Basic and acidic residues" evidence="7">
    <location>
        <begin position="942"/>
        <end position="951"/>
    </location>
</feature>
<dbReference type="PROSITE" id="PS51918">
    <property type="entry name" value="RADICAL_SAM"/>
    <property type="match status" value="1"/>
</dbReference>
<proteinExistence type="predicted"/>
<feature type="compositionally biased region" description="Basic and acidic residues" evidence="7">
    <location>
        <begin position="591"/>
        <end position="608"/>
    </location>
</feature>